<dbReference type="Gene3D" id="1.20.120.580">
    <property type="entry name" value="bsu32300-like"/>
    <property type="match status" value="1"/>
</dbReference>
<dbReference type="GO" id="GO:0016787">
    <property type="term" value="F:hydrolase activity"/>
    <property type="evidence" value="ECO:0007669"/>
    <property type="project" value="UniProtKB-KW"/>
</dbReference>
<evidence type="ECO:0000256" key="5">
    <source>
        <dbReference type="ARBA" id="ARBA00022801"/>
    </source>
</evidence>
<dbReference type="InterPro" id="IPR051813">
    <property type="entry name" value="HepT_RNase_toxin"/>
</dbReference>
<keyword evidence="5" id="KW-0378">Hydrolase</keyword>
<comment type="similarity">
    <text evidence="6">Belongs to the HepT RNase toxin family.</text>
</comment>
<dbReference type="PANTHER" id="PTHR34139">
    <property type="entry name" value="UPF0331 PROTEIN MJ0127"/>
    <property type="match status" value="1"/>
</dbReference>
<evidence type="ECO:0000256" key="6">
    <source>
        <dbReference type="ARBA" id="ARBA00024207"/>
    </source>
</evidence>
<evidence type="ECO:0000313" key="7">
    <source>
        <dbReference type="EMBL" id="MPR35048.1"/>
    </source>
</evidence>
<name>A0A7C9FZJ9_9BACT</name>
<evidence type="ECO:0000256" key="3">
    <source>
        <dbReference type="ARBA" id="ARBA00022722"/>
    </source>
</evidence>
<dbReference type="EMBL" id="WHLY01000002">
    <property type="protein sequence ID" value="MPR35048.1"/>
    <property type="molecule type" value="Genomic_DNA"/>
</dbReference>
<evidence type="ECO:0000256" key="1">
    <source>
        <dbReference type="ARBA" id="ARBA00022553"/>
    </source>
</evidence>
<dbReference type="Pfam" id="PF01934">
    <property type="entry name" value="HepT-like"/>
    <property type="match status" value="1"/>
</dbReference>
<dbReference type="GO" id="GO:0110001">
    <property type="term" value="C:toxin-antitoxin complex"/>
    <property type="evidence" value="ECO:0007669"/>
    <property type="project" value="InterPro"/>
</dbReference>
<proteinExistence type="inferred from homology"/>
<reference evidence="7 8" key="1">
    <citation type="submission" date="2019-10" db="EMBL/GenBank/DDBJ databases">
        <title>Draft Genome Sequence of Cytophagaceae sp. SJW1-29.</title>
        <authorList>
            <person name="Choi A."/>
        </authorList>
    </citation>
    <scope>NUCLEOTIDE SEQUENCE [LARGE SCALE GENOMIC DNA]</scope>
    <source>
        <strain evidence="7 8">SJW1-29</strain>
    </source>
</reference>
<dbReference type="PANTHER" id="PTHR34139:SF1">
    <property type="entry name" value="RNASE MJ1380-RELATED"/>
    <property type="match status" value="1"/>
</dbReference>
<comment type="caution">
    <text evidence="7">The sequence shown here is derived from an EMBL/GenBank/DDBJ whole genome shotgun (WGS) entry which is preliminary data.</text>
</comment>
<accession>A0A7C9FZJ9</accession>
<dbReference type="InterPro" id="IPR008201">
    <property type="entry name" value="HepT-like"/>
</dbReference>
<dbReference type="GO" id="GO:0004540">
    <property type="term" value="F:RNA nuclease activity"/>
    <property type="evidence" value="ECO:0007669"/>
    <property type="project" value="InterPro"/>
</dbReference>
<dbReference type="Proteomes" id="UP000479293">
    <property type="component" value="Unassembled WGS sequence"/>
</dbReference>
<keyword evidence="2" id="KW-1277">Toxin-antitoxin system</keyword>
<dbReference type="AlphaFoldDB" id="A0A7C9FZJ9"/>
<keyword evidence="4" id="KW-0547">Nucleotide-binding</keyword>
<keyword evidence="3" id="KW-0540">Nuclease</keyword>
<keyword evidence="1" id="KW-0597">Phosphoprotein</keyword>
<sequence length="111" mass="12938">MNERGRKYLADILLAIELIDEFISDISNFADYQIDLKTKSAVERQLGIIGEAVNQFRRENSGVELSHTRQVVNFRNRLIHSYDNIDDSIVWTIVKRHLPILKAEIEQRLAE</sequence>
<dbReference type="GO" id="GO:0000166">
    <property type="term" value="F:nucleotide binding"/>
    <property type="evidence" value="ECO:0007669"/>
    <property type="project" value="UniProtKB-KW"/>
</dbReference>
<organism evidence="7 8">
    <name type="scientific">Salmonirosea aquatica</name>
    <dbReference type="NCBI Taxonomy" id="2654236"/>
    <lineage>
        <taxon>Bacteria</taxon>
        <taxon>Pseudomonadati</taxon>
        <taxon>Bacteroidota</taxon>
        <taxon>Cytophagia</taxon>
        <taxon>Cytophagales</taxon>
        <taxon>Spirosomataceae</taxon>
        <taxon>Salmonirosea</taxon>
    </lineage>
</organism>
<protein>
    <submittedName>
        <fullName evidence="7">DUF86 domain-containing protein</fullName>
    </submittedName>
</protein>
<evidence type="ECO:0000256" key="2">
    <source>
        <dbReference type="ARBA" id="ARBA00022649"/>
    </source>
</evidence>
<dbReference type="RefSeq" id="WP_152761770.1">
    <property type="nucleotide sequence ID" value="NZ_WHLY01000002.1"/>
</dbReference>
<keyword evidence="8" id="KW-1185">Reference proteome</keyword>
<evidence type="ECO:0000256" key="4">
    <source>
        <dbReference type="ARBA" id="ARBA00022741"/>
    </source>
</evidence>
<gene>
    <name evidence="7" type="ORF">GBK04_17240</name>
</gene>
<evidence type="ECO:0000313" key="8">
    <source>
        <dbReference type="Proteomes" id="UP000479293"/>
    </source>
</evidence>
<dbReference type="InterPro" id="IPR037038">
    <property type="entry name" value="HepT-like_sf"/>
</dbReference>